<dbReference type="Gene3D" id="3.40.190.10">
    <property type="entry name" value="Periplasmic binding protein-like II"/>
    <property type="match status" value="2"/>
</dbReference>
<protein>
    <submittedName>
        <fullName evidence="4">Transporter substrate-binding domain-containing protein</fullName>
    </submittedName>
</protein>
<proteinExistence type="predicted"/>
<comment type="caution">
    <text evidence="4">The sequence shown here is derived from an EMBL/GenBank/DDBJ whole genome shotgun (WGS) entry which is preliminary data.</text>
</comment>
<evidence type="ECO:0000259" key="3">
    <source>
        <dbReference type="SMART" id="SM00062"/>
    </source>
</evidence>
<dbReference type="EMBL" id="JAFBIL020000002">
    <property type="protein sequence ID" value="MBZ2206932.1"/>
    <property type="molecule type" value="Genomic_DNA"/>
</dbReference>
<dbReference type="PANTHER" id="PTHR35936:SF6">
    <property type="entry name" value="AMINO ACID ABC TRANSPORTER SUBSTRATE-BINDING PAAT FAMILY PROTEIN"/>
    <property type="match status" value="1"/>
</dbReference>
<organism evidence="4 5">
    <name type="scientific">Massilia soli</name>
    <dbReference type="NCBI Taxonomy" id="2792854"/>
    <lineage>
        <taxon>Bacteria</taxon>
        <taxon>Pseudomonadati</taxon>
        <taxon>Pseudomonadota</taxon>
        <taxon>Betaproteobacteria</taxon>
        <taxon>Burkholderiales</taxon>
        <taxon>Oxalobacteraceae</taxon>
        <taxon>Telluria group</taxon>
        <taxon>Massilia</taxon>
    </lineage>
</organism>
<reference evidence="4 5" key="1">
    <citation type="submission" date="2021-08" db="EMBL/GenBank/DDBJ databases">
        <title>Massilia sp. R798.</title>
        <authorList>
            <person name="Baek J.H."/>
            <person name="Jung H.S."/>
            <person name="Kim K.R."/>
            <person name="Jeon C.O."/>
        </authorList>
    </citation>
    <scope>NUCLEOTIDE SEQUENCE [LARGE SCALE GENOMIC DNA]</scope>
    <source>
        <strain evidence="4 5">R798</strain>
    </source>
</reference>
<feature type="signal peptide" evidence="2">
    <location>
        <begin position="1"/>
        <end position="20"/>
    </location>
</feature>
<dbReference type="InterPro" id="IPR001638">
    <property type="entry name" value="Solute-binding_3/MltF_N"/>
</dbReference>
<name>A0ABS7SL70_9BURK</name>
<dbReference type="RefSeq" id="WP_223467335.1">
    <property type="nucleotide sequence ID" value="NZ_JAFBIL020000002.1"/>
</dbReference>
<dbReference type="Pfam" id="PF00497">
    <property type="entry name" value="SBP_bac_3"/>
    <property type="match status" value="1"/>
</dbReference>
<dbReference type="PANTHER" id="PTHR35936">
    <property type="entry name" value="MEMBRANE-BOUND LYTIC MUREIN TRANSGLYCOSYLASE F"/>
    <property type="match status" value="1"/>
</dbReference>
<dbReference type="SMART" id="SM00062">
    <property type="entry name" value="PBPb"/>
    <property type="match status" value="1"/>
</dbReference>
<feature type="chain" id="PRO_5046033186" evidence="2">
    <location>
        <begin position="21"/>
        <end position="240"/>
    </location>
</feature>
<dbReference type="Proteomes" id="UP000809349">
    <property type="component" value="Unassembled WGS sequence"/>
</dbReference>
<accession>A0ABS7SL70</accession>
<evidence type="ECO:0000256" key="1">
    <source>
        <dbReference type="ARBA" id="ARBA00022729"/>
    </source>
</evidence>
<dbReference type="SUPFAM" id="SSF53850">
    <property type="entry name" value="Periplasmic binding protein-like II"/>
    <property type="match status" value="1"/>
</dbReference>
<keyword evidence="1 2" id="KW-0732">Signal</keyword>
<keyword evidence="5" id="KW-1185">Reference proteome</keyword>
<gene>
    <name evidence="4" type="ORF">I4X03_006630</name>
</gene>
<evidence type="ECO:0000313" key="4">
    <source>
        <dbReference type="EMBL" id="MBZ2206932.1"/>
    </source>
</evidence>
<evidence type="ECO:0000256" key="2">
    <source>
        <dbReference type="SAM" id="SignalP"/>
    </source>
</evidence>
<feature type="domain" description="Solute-binding protein family 3/N-terminal" evidence="3">
    <location>
        <begin position="25"/>
        <end position="240"/>
    </location>
</feature>
<evidence type="ECO:0000313" key="5">
    <source>
        <dbReference type="Proteomes" id="UP000809349"/>
    </source>
</evidence>
<sequence length="240" mass="26527">MLRTLPILLLLWLAALPARGASDISFLVDTGTEMPMARFDGWQLNGGIHFDIGQALARSMGRQAAFLTLPRQRMLKALDTGNADLICGYIPQWLDGRFNWSQPFLPTVEVLLTSVASERPRKLSDVSGQVIGTVLGYKHPELERALGAGFVRDDGPTTEASLRKLSVGRMRHAVTSEYIYHYRLKQRDPPMAVHPPLRIKSYMTQCAVSPNGKVTVAEVDAAIGQLLRTGAIESIIAKYR</sequence>